<feature type="non-terminal residue" evidence="1">
    <location>
        <position position="130"/>
    </location>
</feature>
<dbReference type="EMBL" id="CAJOBI010326501">
    <property type="protein sequence ID" value="CAF5192627.1"/>
    <property type="molecule type" value="Genomic_DNA"/>
</dbReference>
<gene>
    <name evidence="1" type="ORF">SMN809_LOCUS72803</name>
</gene>
<protein>
    <submittedName>
        <fullName evidence="1">Uncharacterized protein</fullName>
    </submittedName>
</protein>
<accession>A0A8S3I5C0</accession>
<evidence type="ECO:0000313" key="1">
    <source>
        <dbReference type="EMBL" id="CAF5192627.1"/>
    </source>
</evidence>
<dbReference type="AlphaFoldDB" id="A0A8S3I5C0"/>
<dbReference type="Proteomes" id="UP000676336">
    <property type="component" value="Unassembled WGS sequence"/>
</dbReference>
<organism evidence="1 2">
    <name type="scientific">Rotaria magnacalcarata</name>
    <dbReference type="NCBI Taxonomy" id="392030"/>
    <lineage>
        <taxon>Eukaryota</taxon>
        <taxon>Metazoa</taxon>
        <taxon>Spiralia</taxon>
        <taxon>Gnathifera</taxon>
        <taxon>Rotifera</taxon>
        <taxon>Eurotatoria</taxon>
        <taxon>Bdelloidea</taxon>
        <taxon>Philodinida</taxon>
        <taxon>Philodinidae</taxon>
        <taxon>Rotaria</taxon>
    </lineage>
</organism>
<name>A0A8S3I5C0_9BILA</name>
<reference evidence="1" key="1">
    <citation type="submission" date="2021-02" db="EMBL/GenBank/DDBJ databases">
        <authorList>
            <person name="Nowell W R."/>
        </authorList>
    </citation>
    <scope>NUCLEOTIDE SEQUENCE</scope>
</reference>
<proteinExistence type="predicted"/>
<comment type="caution">
    <text evidence="1">The sequence shown here is derived from an EMBL/GenBank/DDBJ whole genome shotgun (WGS) entry which is preliminary data.</text>
</comment>
<sequence length="130" mass="14366">MATAISVRIPAGKLGTVRVDRTIDVYPASIINDNDNDNFNSNSATSCIPTLASHRQLTKTTVTATPIPLVIGHSEQEQEQQLHSFVPITKWVDHTIGNNNNKKNNLDDEQMSDIAVIYSLVRHASNRRTS</sequence>
<evidence type="ECO:0000313" key="2">
    <source>
        <dbReference type="Proteomes" id="UP000676336"/>
    </source>
</evidence>